<name>A0ABD7CCL4_HELPX</name>
<organism evidence="1 2">
    <name type="scientific">Helicobacter pylori</name>
    <name type="common">Campylobacter pylori</name>
    <dbReference type="NCBI Taxonomy" id="210"/>
    <lineage>
        <taxon>Bacteria</taxon>
        <taxon>Pseudomonadati</taxon>
        <taxon>Campylobacterota</taxon>
        <taxon>Epsilonproteobacteria</taxon>
        <taxon>Campylobacterales</taxon>
        <taxon>Helicobacteraceae</taxon>
        <taxon>Helicobacter</taxon>
    </lineage>
</organism>
<sequence>MNKFFLFIFLFIFLFLASLIAREKDASSNLFDLIDKGINREQELKEQEQKTRLKLAQSPLVALEIVPQETPYLEWQGARESYYLKVSAVVESVVILKIDINQGRSCSLYPTPKSVSLVRNQSVAYEILCENQPLWIEVSTNLGKRTFQF</sequence>
<dbReference type="RefSeq" id="WP_001031786.1">
    <property type="nucleotide sequence ID" value="NZ_CP051434.1"/>
</dbReference>
<dbReference type="AlphaFoldDB" id="A0ABD7CCL4"/>
<protein>
    <recommendedName>
        <fullName evidence="3">Periplasmic protein</fullName>
    </recommendedName>
</protein>
<evidence type="ECO:0000313" key="2">
    <source>
        <dbReference type="Proteomes" id="UP000662764"/>
    </source>
</evidence>
<reference evidence="1 2" key="1">
    <citation type="journal article" date="2020" name="Front. Microbiol.">
        <title>Identification of New Helicobacter pylori Subpopulations in Native Americans and Mestizos From Peru.</title>
        <authorList>
            <person name="Gutierrez-Escobar A.J."/>
            <person name="Velapatino B."/>
            <person name="Borda V."/>
            <person name="Rabkin C.S."/>
            <person name="Tarazona-Santos E."/>
            <person name="Cabrera L."/>
            <person name="Cok J."/>
            <person name="Hooper C.C."/>
            <person name="Jahuira-Arias H."/>
            <person name="Herrera P."/>
            <person name="Noureen M."/>
            <person name="Wang D."/>
            <person name="Romero-Gallo J."/>
            <person name="Tran B."/>
            <person name="Peek R.M. Jr"/>
            <person name="Berg D.E."/>
            <person name="Gilman R.H."/>
            <person name="Camargo M.C."/>
        </authorList>
    </citation>
    <scope>NUCLEOTIDE SEQUENCE [LARGE SCALE GENOMIC DNA]</scope>
    <source>
        <strain evidence="1 2">ASHA-006</strain>
    </source>
</reference>
<dbReference type="EMBL" id="CP051511">
    <property type="protein sequence ID" value="QQW99506.1"/>
    <property type="molecule type" value="Genomic_DNA"/>
</dbReference>
<accession>A0ABD7CCL4</accession>
<proteinExistence type="predicted"/>
<evidence type="ECO:0008006" key="3">
    <source>
        <dbReference type="Google" id="ProtNLM"/>
    </source>
</evidence>
<dbReference type="Proteomes" id="UP000662764">
    <property type="component" value="Chromosome"/>
</dbReference>
<gene>
    <name evidence="1" type="ORF">HGK51_03995</name>
</gene>
<evidence type="ECO:0000313" key="1">
    <source>
        <dbReference type="EMBL" id="QQW99506.1"/>
    </source>
</evidence>